<keyword evidence="5" id="KW-1185">Reference proteome</keyword>
<dbReference type="PANTHER" id="PTHR34216">
    <property type="match status" value="1"/>
</dbReference>
<keyword evidence="2" id="KW-0732">Signal</keyword>
<dbReference type="PANTHER" id="PTHR34216:SF3">
    <property type="entry name" value="POLY-BETA-1,6-N-ACETYL-D-GLUCOSAMINE N-DEACETYLASE"/>
    <property type="match status" value="1"/>
</dbReference>
<sequence length="242" mass="27885">MSVTFTCSIDDGHPSDLKVAELLARHGLTGTFYVPIKNREGPPVMAPSEIRALSDQFEIGSHTYDHCFLKSVNIVESHFQVTEGKKQLEDILGKQVKGFCYPGGKYRPGDVEIVKASGFKYARTTVNLCFDVGVKPYEMPTTVQLYPHNRNVYLRNFAKSGDWMKRQKGLGYAMLEKDWTRRLYALFDHATRSNGCFHLWWHSKDIEEHQAWGELDRFFSYVSTNVRPENRLTNGELAERYF</sequence>
<reference evidence="4 5" key="1">
    <citation type="submission" date="2023-08" db="EMBL/GenBank/DDBJ databases">
        <title>Oxalobacteraceae gen .nov., isolated from river sludge outside the plant.</title>
        <authorList>
            <person name="Zhao S.Y."/>
        </authorList>
    </citation>
    <scope>NUCLEOTIDE SEQUENCE [LARGE SCALE GENOMIC DNA]</scope>
    <source>
        <strain evidence="4 5">R-40</strain>
    </source>
</reference>
<dbReference type="SUPFAM" id="SSF88713">
    <property type="entry name" value="Glycoside hydrolase/deacetylase"/>
    <property type="match status" value="1"/>
</dbReference>
<evidence type="ECO:0000259" key="3">
    <source>
        <dbReference type="Pfam" id="PF01522"/>
    </source>
</evidence>
<evidence type="ECO:0000256" key="2">
    <source>
        <dbReference type="ARBA" id="ARBA00022729"/>
    </source>
</evidence>
<organism evidence="4 5">
    <name type="scientific">Keguizhuia sedimenti</name>
    <dbReference type="NCBI Taxonomy" id="3064264"/>
    <lineage>
        <taxon>Bacteria</taxon>
        <taxon>Pseudomonadati</taxon>
        <taxon>Pseudomonadota</taxon>
        <taxon>Betaproteobacteria</taxon>
        <taxon>Burkholderiales</taxon>
        <taxon>Oxalobacteraceae</taxon>
        <taxon>Keguizhuia</taxon>
    </lineage>
</organism>
<dbReference type="CDD" id="cd10967">
    <property type="entry name" value="CE4_GLA_like_6s"/>
    <property type="match status" value="1"/>
</dbReference>
<dbReference type="InterPro" id="IPR051398">
    <property type="entry name" value="Polysacch_Deacetylase"/>
</dbReference>
<dbReference type="Gene3D" id="3.20.20.370">
    <property type="entry name" value="Glycoside hydrolase/deacetylase"/>
    <property type="match status" value="1"/>
</dbReference>
<dbReference type="Proteomes" id="UP001225596">
    <property type="component" value="Unassembled WGS sequence"/>
</dbReference>
<proteinExistence type="predicted"/>
<dbReference type="EC" id="3.-.-.-" evidence="4"/>
<dbReference type="GO" id="GO:0016787">
    <property type="term" value="F:hydrolase activity"/>
    <property type="evidence" value="ECO:0007669"/>
    <property type="project" value="UniProtKB-KW"/>
</dbReference>
<gene>
    <name evidence="4" type="ORF">Q8A64_09740</name>
</gene>
<dbReference type="EMBL" id="JAUYVH010000004">
    <property type="protein sequence ID" value="MDQ9170689.1"/>
    <property type="molecule type" value="Genomic_DNA"/>
</dbReference>
<dbReference type="Pfam" id="PF01522">
    <property type="entry name" value="Polysacc_deac_1"/>
    <property type="match status" value="1"/>
</dbReference>
<protein>
    <submittedName>
        <fullName evidence="4">Polysaccharide deacetylase family protein</fullName>
        <ecNumber evidence="4">3.-.-.-</ecNumber>
    </submittedName>
</protein>
<evidence type="ECO:0000313" key="5">
    <source>
        <dbReference type="Proteomes" id="UP001225596"/>
    </source>
</evidence>
<accession>A0ABU1BRH9</accession>
<evidence type="ECO:0000313" key="4">
    <source>
        <dbReference type="EMBL" id="MDQ9170689.1"/>
    </source>
</evidence>
<dbReference type="InterPro" id="IPR002509">
    <property type="entry name" value="NODB_dom"/>
</dbReference>
<comment type="subcellular location">
    <subcellularLocation>
        <location evidence="1">Secreted</location>
    </subcellularLocation>
</comment>
<keyword evidence="4" id="KW-0378">Hydrolase</keyword>
<dbReference type="InterPro" id="IPR011330">
    <property type="entry name" value="Glyco_hydro/deAcase_b/a-brl"/>
</dbReference>
<dbReference type="RefSeq" id="WP_338436619.1">
    <property type="nucleotide sequence ID" value="NZ_JAUYVH010000004.1"/>
</dbReference>
<comment type="caution">
    <text evidence="4">The sequence shown here is derived from an EMBL/GenBank/DDBJ whole genome shotgun (WGS) entry which is preliminary data.</text>
</comment>
<evidence type="ECO:0000256" key="1">
    <source>
        <dbReference type="ARBA" id="ARBA00004613"/>
    </source>
</evidence>
<feature type="domain" description="NodB homology" evidence="3">
    <location>
        <begin position="9"/>
        <end position="121"/>
    </location>
</feature>
<name>A0ABU1BRH9_9BURK</name>